<dbReference type="InterPro" id="IPR017932">
    <property type="entry name" value="GATase_2_dom"/>
</dbReference>
<dbReference type="CDD" id="cd00712">
    <property type="entry name" value="AsnB"/>
    <property type="match status" value="1"/>
</dbReference>
<dbReference type="InterPro" id="IPR014729">
    <property type="entry name" value="Rossmann-like_a/b/a_fold"/>
</dbReference>
<feature type="active site" description="For GATase activity" evidence="8">
    <location>
        <position position="2"/>
    </location>
</feature>
<dbReference type="NCBIfam" id="TIGR01536">
    <property type="entry name" value="asn_synth_AEB"/>
    <property type="match status" value="1"/>
</dbReference>
<dbReference type="GO" id="GO:0005829">
    <property type="term" value="C:cytosol"/>
    <property type="evidence" value="ECO:0007669"/>
    <property type="project" value="TreeGrafter"/>
</dbReference>
<gene>
    <name evidence="12" type="ORF">A2834_03275</name>
</gene>
<evidence type="ECO:0000256" key="7">
    <source>
        <dbReference type="ARBA" id="ARBA00048741"/>
    </source>
</evidence>
<dbReference type="GO" id="GO:0006529">
    <property type="term" value="P:asparagine biosynthetic process"/>
    <property type="evidence" value="ECO:0007669"/>
    <property type="project" value="UniProtKB-KW"/>
</dbReference>
<dbReference type="Gene3D" id="3.40.50.620">
    <property type="entry name" value="HUPs"/>
    <property type="match status" value="1"/>
</dbReference>
<dbReference type="EMBL" id="MFHD01000017">
    <property type="protein sequence ID" value="OGF62462.1"/>
    <property type="molecule type" value="Genomic_DNA"/>
</dbReference>
<dbReference type="SUPFAM" id="SSF56235">
    <property type="entry name" value="N-terminal nucleophile aminohydrolases (Ntn hydrolases)"/>
    <property type="match status" value="1"/>
</dbReference>
<feature type="binding site" evidence="9">
    <location>
        <position position="96"/>
    </location>
    <ligand>
        <name>L-glutamine</name>
        <dbReference type="ChEBI" id="CHEBI:58359"/>
    </ligand>
</feature>
<keyword evidence="8" id="KW-0028">Amino-acid biosynthesis</keyword>
<evidence type="ECO:0000256" key="8">
    <source>
        <dbReference type="PIRSR" id="PIRSR001589-1"/>
    </source>
</evidence>
<comment type="catalytic activity">
    <reaction evidence="7">
        <text>L-aspartate + L-glutamine + ATP + H2O = L-asparagine + L-glutamate + AMP + diphosphate + H(+)</text>
        <dbReference type="Rhea" id="RHEA:12228"/>
        <dbReference type="ChEBI" id="CHEBI:15377"/>
        <dbReference type="ChEBI" id="CHEBI:15378"/>
        <dbReference type="ChEBI" id="CHEBI:29985"/>
        <dbReference type="ChEBI" id="CHEBI:29991"/>
        <dbReference type="ChEBI" id="CHEBI:30616"/>
        <dbReference type="ChEBI" id="CHEBI:33019"/>
        <dbReference type="ChEBI" id="CHEBI:58048"/>
        <dbReference type="ChEBI" id="CHEBI:58359"/>
        <dbReference type="ChEBI" id="CHEBI:456215"/>
        <dbReference type="EC" id="6.3.5.4"/>
    </reaction>
</comment>
<dbReference type="InterPro" id="IPR029055">
    <property type="entry name" value="Ntn_hydrolases_N"/>
</dbReference>
<evidence type="ECO:0000256" key="9">
    <source>
        <dbReference type="PIRSR" id="PIRSR001589-2"/>
    </source>
</evidence>
<dbReference type="InterPro" id="IPR001962">
    <property type="entry name" value="Asn_synthase"/>
</dbReference>
<dbReference type="SUPFAM" id="SSF52402">
    <property type="entry name" value="Adenine nucleotide alpha hydrolases-like"/>
    <property type="match status" value="1"/>
</dbReference>
<dbReference type="InterPro" id="IPR051786">
    <property type="entry name" value="ASN_synthetase/amidase"/>
</dbReference>
<dbReference type="InterPro" id="IPR006426">
    <property type="entry name" value="Asn_synth_AEB"/>
</dbReference>
<keyword evidence="4 9" id="KW-0547">Nucleotide-binding</keyword>
<evidence type="ECO:0000256" key="2">
    <source>
        <dbReference type="ARBA" id="ARBA00005752"/>
    </source>
</evidence>
<dbReference type="Gene3D" id="3.60.20.10">
    <property type="entry name" value="Glutamine Phosphoribosylpyrophosphate, subunit 1, domain 1"/>
    <property type="match status" value="1"/>
</dbReference>
<dbReference type="Pfam" id="PF00733">
    <property type="entry name" value="Asn_synthase"/>
    <property type="match status" value="1"/>
</dbReference>
<dbReference type="CDD" id="cd01991">
    <property type="entry name" value="Asn_synthase_B_C"/>
    <property type="match status" value="1"/>
</dbReference>
<dbReference type="GO" id="GO:0005524">
    <property type="term" value="F:ATP binding"/>
    <property type="evidence" value="ECO:0007669"/>
    <property type="project" value="UniProtKB-KW"/>
</dbReference>
<evidence type="ECO:0000256" key="3">
    <source>
        <dbReference type="ARBA" id="ARBA00012737"/>
    </source>
</evidence>
<accession>A0A1F5VG93</accession>
<dbReference type="EC" id="6.3.5.4" evidence="3"/>
<feature type="domain" description="Glutamine amidotransferase type-2" evidence="11">
    <location>
        <begin position="2"/>
        <end position="209"/>
    </location>
</feature>
<evidence type="ECO:0000256" key="1">
    <source>
        <dbReference type="ARBA" id="ARBA00005187"/>
    </source>
</evidence>
<dbReference type="PANTHER" id="PTHR43284">
    <property type="entry name" value="ASPARAGINE SYNTHETASE (GLUTAMINE-HYDROLYZING)"/>
    <property type="match status" value="1"/>
</dbReference>
<evidence type="ECO:0000313" key="12">
    <source>
        <dbReference type="EMBL" id="OGF62462.1"/>
    </source>
</evidence>
<feature type="binding site" evidence="9">
    <location>
        <position position="283"/>
    </location>
    <ligand>
        <name>ATP</name>
        <dbReference type="ChEBI" id="CHEBI:30616"/>
    </ligand>
</feature>
<dbReference type="AlphaFoldDB" id="A0A1F5VG93"/>
<proteinExistence type="inferred from homology"/>
<evidence type="ECO:0000259" key="11">
    <source>
        <dbReference type="PROSITE" id="PS51278"/>
    </source>
</evidence>
<dbReference type="InterPro" id="IPR033738">
    <property type="entry name" value="AsnB_N"/>
</dbReference>
<evidence type="ECO:0000256" key="10">
    <source>
        <dbReference type="PIRSR" id="PIRSR001589-3"/>
    </source>
</evidence>
<dbReference type="PROSITE" id="PS51278">
    <property type="entry name" value="GATASE_TYPE_2"/>
    <property type="match status" value="1"/>
</dbReference>
<organism evidence="12 13">
    <name type="scientific">Candidatus Giovannonibacteria bacterium RIFCSPHIGHO2_01_FULL_45_23</name>
    <dbReference type="NCBI Taxonomy" id="1798325"/>
    <lineage>
        <taxon>Bacteria</taxon>
        <taxon>Candidatus Giovannoniibacteriota</taxon>
    </lineage>
</organism>
<dbReference type="PANTHER" id="PTHR43284:SF1">
    <property type="entry name" value="ASPARAGINE SYNTHETASE"/>
    <property type="match status" value="1"/>
</dbReference>
<evidence type="ECO:0000256" key="5">
    <source>
        <dbReference type="ARBA" id="ARBA00022840"/>
    </source>
</evidence>
<dbReference type="GO" id="GO:0004066">
    <property type="term" value="F:asparagine synthase (glutamine-hydrolyzing) activity"/>
    <property type="evidence" value="ECO:0007669"/>
    <property type="project" value="UniProtKB-EC"/>
</dbReference>
<dbReference type="STRING" id="1798325.A2834_03275"/>
<reference evidence="12 13" key="1">
    <citation type="journal article" date="2016" name="Nat. Commun.">
        <title>Thousands of microbial genomes shed light on interconnected biogeochemical processes in an aquifer system.</title>
        <authorList>
            <person name="Anantharaman K."/>
            <person name="Brown C.T."/>
            <person name="Hug L.A."/>
            <person name="Sharon I."/>
            <person name="Castelle C.J."/>
            <person name="Probst A.J."/>
            <person name="Thomas B.C."/>
            <person name="Singh A."/>
            <person name="Wilkins M.J."/>
            <person name="Karaoz U."/>
            <person name="Brodie E.L."/>
            <person name="Williams K.H."/>
            <person name="Hubbard S.S."/>
            <person name="Banfield J.F."/>
        </authorList>
    </citation>
    <scope>NUCLEOTIDE SEQUENCE [LARGE SCALE GENOMIC DNA]</scope>
</reference>
<dbReference type="Pfam" id="PF13537">
    <property type="entry name" value="GATase_7"/>
    <property type="match status" value="1"/>
</dbReference>
<sequence>MCGITGFYGGGTKYTLEKMTLTLKHRGPDGDGFFFDEIQKIGLGHRRLAIIDLEKGGQPIFNEDKTVALVFNGEIYNFRDLRKNLEQKHVFTTNTDTEVIAHLYEDHGADCFKYLNGMFAIALYDSKSKALILARDRMGKKPLYWGVFGNCLLFGSEPKSLFDHPAFKKELDLYSLNKYLSYEYIPTPHSIYKGVYKLEPASYLVWHGGRADIKSFWHISSGGSKLSFEESLNRLDGLFSESVEMRMVSDVPLGVFLSGGIDSSTIAYYAQKNSLQKIKTFSIGFDEKSFDESDYAKEVSECLGTEHFEKKFASKDLINLVPKIFDFLDEPLADASILPTFLLSQFARDKVTVALGGDGGDELFCGYDTFLAEGAGRVYENIPIAVRQYFIEPIIKALPTSDNNFSLDFKLKQFLRGAGELGGRRHMLWLGSFNGEERGRLFKPDVWSVLKDEDVFEGVDKYANLNHLYLRTYMMDGVLVKVDRASMANSLEIRSPFLDWMVVEFANSLPQNFKLKHFTTKYILKKIMANKLPQAIIKRPKKGFGIPMAIWLKNDLRAFCDEILSKRNIDKSGLFNFEFVNKLKQEHFTGKRDNRKQLWTLMVFQMWQDKWGL</sequence>
<feature type="site" description="Important for beta-aspartyl-AMP intermediate formation" evidence="10">
    <location>
        <position position="358"/>
    </location>
</feature>
<evidence type="ECO:0000313" key="13">
    <source>
        <dbReference type="Proteomes" id="UP000179251"/>
    </source>
</evidence>
<name>A0A1F5VG93_9BACT</name>
<keyword evidence="6 8" id="KW-0315">Glutamine amidotransferase</keyword>
<keyword evidence="8" id="KW-0061">Asparagine biosynthesis</keyword>
<protein>
    <recommendedName>
        <fullName evidence="3">asparagine synthase (glutamine-hydrolyzing)</fullName>
        <ecNumber evidence="3">6.3.5.4</ecNumber>
    </recommendedName>
</protein>
<dbReference type="Proteomes" id="UP000179251">
    <property type="component" value="Unassembled WGS sequence"/>
</dbReference>
<keyword evidence="5 9" id="KW-0067">ATP-binding</keyword>
<comment type="pathway">
    <text evidence="1">Amino-acid biosynthesis; L-asparagine biosynthesis; L-asparagine from L-aspartate (L-Gln route): step 1/1.</text>
</comment>
<comment type="similarity">
    <text evidence="2">Belongs to the asparagine synthetase family.</text>
</comment>
<comment type="caution">
    <text evidence="12">The sequence shown here is derived from an EMBL/GenBank/DDBJ whole genome shotgun (WGS) entry which is preliminary data.</text>
</comment>
<evidence type="ECO:0000256" key="4">
    <source>
        <dbReference type="ARBA" id="ARBA00022741"/>
    </source>
</evidence>
<evidence type="ECO:0000256" key="6">
    <source>
        <dbReference type="ARBA" id="ARBA00022962"/>
    </source>
</evidence>
<dbReference type="PIRSF" id="PIRSF001589">
    <property type="entry name" value="Asn_synthetase_glu-h"/>
    <property type="match status" value="1"/>
</dbReference>